<feature type="region of interest" description="Disordered" evidence="9">
    <location>
        <begin position="165"/>
        <end position="188"/>
    </location>
</feature>
<comment type="catalytic activity">
    <reaction evidence="8">
        <text>4 Cu(+) + O2 + 4 H(+) = 4 Cu(2+) + 2 H2O</text>
        <dbReference type="Rhea" id="RHEA:30083"/>
        <dbReference type="ChEBI" id="CHEBI:15377"/>
        <dbReference type="ChEBI" id="CHEBI:15378"/>
        <dbReference type="ChEBI" id="CHEBI:15379"/>
        <dbReference type="ChEBI" id="CHEBI:29036"/>
        <dbReference type="ChEBI" id="CHEBI:49552"/>
        <dbReference type="EC" id="1.16.3.4"/>
    </reaction>
    <physiologicalReaction direction="left-to-right" evidence="8">
        <dbReference type="Rhea" id="RHEA:30084"/>
    </physiologicalReaction>
</comment>
<dbReference type="Gene3D" id="2.60.40.420">
    <property type="entry name" value="Cupredoxins - blue copper proteins"/>
    <property type="match status" value="3"/>
</dbReference>
<evidence type="ECO:0000256" key="3">
    <source>
        <dbReference type="ARBA" id="ARBA00022723"/>
    </source>
</evidence>
<dbReference type="PANTHER" id="PTHR48267">
    <property type="entry name" value="CUPREDOXIN SUPERFAMILY PROTEIN"/>
    <property type="match status" value="1"/>
</dbReference>
<evidence type="ECO:0000256" key="9">
    <source>
        <dbReference type="SAM" id="MobiDB-lite"/>
    </source>
</evidence>
<evidence type="ECO:0000256" key="6">
    <source>
        <dbReference type="ARBA" id="ARBA00042896"/>
    </source>
</evidence>
<evidence type="ECO:0000313" key="11">
    <source>
        <dbReference type="EMBL" id="GAA5023527.1"/>
    </source>
</evidence>
<comment type="subunit">
    <text evidence="2">Monomer.</text>
</comment>
<dbReference type="InterPro" id="IPR002355">
    <property type="entry name" value="Cu_oxidase_Cu_BS"/>
</dbReference>
<evidence type="ECO:0000313" key="12">
    <source>
        <dbReference type="Proteomes" id="UP001500427"/>
    </source>
</evidence>
<feature type="domain" description="Plastocyanin-like" evidence="10">
    <location>
        <begin position="636"/>
        <end position="735"/>
    </location>
</feature>
<organism evidence="11 12">
    <name type="scientific">Terrabacter aeriphilus</name>
    <dbReference type="NCBI Taxonomy" id="515662"/>
    <lineage>
        <taxon>Bacteria</taxon>
        <taxon>Bacillati</taxon>
        <taxon>Actinomycetota</taxon>
        <taxon>Actinomycetes</taxon>
        <taxon>Micrococcales</taxon>
        <taxon>Intrasporangiaceae</taxon>
        <taxon>Terrabacter</taxon>
    </lineage>
</organism>
<comment type="caution">
    <text evidence="11">The sequence shown here is derived from an EMBL/GenBank/DDBJ whole genome shotgun (WGS) entry which is preliminary data.</text>
</comment>
<keyword evidence="3" id="KW-0479">Metal-binding</keyword>
<evidence type="ECO:0000256" key="2">
    <source>
        <dbReference type="ARBA" id="ARBA00011245"/>
    </source>
</evidence>
<proteinExistence type="inferred from homology"/>
<dbReference type="InterPro" id="IPR008972">
    <property type="entry name" value="Cupredoxin"/>
</dbReference>
<accession>A0ABP9J7X6</accession>
<dbReference type="SUPFAM" id="SSF49503">
    <property type="entry name" value="Cupredoxins"/>
    <property type="match status" value="3"/>
</dbReference>
<evidence type="ECO:0000259" key="10">
    <source>
        <dbReference type="Pfam" id="PF07731"/>
    </source>
</evidence>
<keyword evidence="12" id="KW-1185">Reference proteome</keyword>
<evidence type="ECO:0000256" key="7">
    <source>
        <dbReference type="ARBA" id="ARBA00043090"/>
    </source>
</evidence>
<dbReference type="EC" id="1.16.3.4" evidence="4"/>
<dbReference type="InterPro" id="IPR011706">
    <property type="entry name" value="Cu-oxidase_C"/>
</dbReference>
<dbReference type="EMBL" id="BAABIW010000010">
    <property type="protein sequence ID" value="GAA5023527.1"/>
    <property type="molecule type" value="Genomic_DNA"/>
</dbReference>
<dbReference type="RefSeq" id="WP_345506831.1">
    <property type="nucleotide sequence ID" value="NZ_BAABIW010000010.1"/>
</dbReference>
<protein>
    <recommendedName>
        <fullName evidence="5">Multicopper oxidase CueO</fullName>
        <ecNumber evidence="4">1.16.3.4</ecNumber>
    </recommendedName>
    <alternativeName>
        <fullName evidence="6">Copper efflux oxidase</fullName>
    </alternativeName>
    <alternativeName>
        <fullName evidence="7">Cuprous oxidase</fullName>
    </alternativeName>
</protein>
<evidence type="ECO:0000256" key="4">
    <source>
        <dbReference type="ARBA" id="ARBA00038978"/>
    </source>
</evidence>
<dbReference type="InterPro" id="IPR045087">
    <property type="entry name" value="Cu-oxidase_fam"/>
</dbReference>
<gene>
    <name evidence="11" type="ORF">GCM10023258_14930</name>
</gene>
<comment type="similarity">
    <text evidence="1">Belongs to the multicopper oxidase family.</text>
</comment>
<dbReference type="Proteomes" id="UP001500427">
    <property type="component" value="Unassembled WGS sequence"/>
</dbReference>
<dbReference type="PANTHER" id="PTHR48267:SF1">
    <property type="entry name" value="BILIRUBIN OXIDASE"/>
    <property type="match status" value="1"/>
</dbReference>
<sequence length="739" mass="82410">MREDHETDATDATGGLARRTMLRLGAAGGLGVALAGAKAFGQPYLQERGLLSLDGAIGATGTVLGDTIFYLEKFPTSPLILEPFTDELPVPRALKPEAIPDVASWAQPPGPGDGQQNSLGNERHQVWTRDIGCPDPIVYRIELQVRPHSYTSSKVLAITPDGKPTVSFDETRRRYPAGTPRSLPPSTIHGFNGTFPGPMINAEYGRPALVRFVNNLGENPYGLDRQDFGAPDHSFLTHLHNAHTAPESDGNPHYSKLYGPKFEGYAVGSWCDNLYLNWPAGNDDREKQSFFWFHDHRMDHTGANVYKGMVGLYPIYDPKEYAGIPGRYDAGQETEGLRLPGVRTDHSDGSFDVDYDVPLAFFDVRLDDGVTTHLDFHDKMGEFPDAKNPSTHPEWWGKSFYKHFPNHGLVGDIFTVNGTAYPVMEVKRRKYRFRFLDASVSRIYEFKLMSSTNGPRSAVSLGYTRSELDGQYRIPDAQQCMRFTQIAADGGLLPFPVTRDSFELWPAKRREVVIDFTRYQDGTPTTKGDVVYLTNVMKMPDGRMWTNSSRSVPDPAYAVPVLKFVIGDDAQDDSQIPTAMRPLPPVPSNWQTMLDNRSIFEVQRGTAGGEVEWLINGKPFEPMSVATSLKNKAGRTPAASQRKGSFNLWEIRNGGGGWVHPFHLHMEEHRTMLRNGKDATRGTPGHPDDIGREDLVALDPGESVVIFRGFRDFTGPYVAHCHNLLHEDHAMMFGWEITP</sequence>
<dbReference type="PROSITE" id="PS00080">
    <property type="entry name" value="MULTICOPPER_OXIDASE2"/>
    <property type="match status" value="1"/>
</dbReference>
<dbReference type="Pfam" id="PF07731">
    <property type="entry name" value="Cu-oxidase_2"/>
    <property type="match status" value="1"/>
</dbReference>
<name>A0ABP9J7X6_9MICO</name>
<evidence type="ECO:0000256" key="5">
    <source>
        <dbReference type="ARBA" id="ARBA00041027"/>
    </source>
</evidence>
<dbReference type="InterPro" id="IPR006311">
    <property type="entry name" value="TAT_signal"/>
</dbReference>
<evidence type="ECO:0000256" key="1">
    <source>
        <dbReference type="ARBA" id="ARBA00010609"/>
    </source>
</evidence>
<reference evidence="12" key="1">
    <citation type="journal article" date="2019" name="Int. J. Syst. Evol. Microbiol.">
        <title>The Global Catalogue of Microorganisms (GCM) 10K type strain sequencing project: providing services to taxonomists for standard genome sequencing and annotation.</title>
        <authorList>
            <consortium name="The Broad Institute Genomics Platform"/>
            <consortium name="The Broad Institute Genome Sequencing Center for Infectious Disease"/>
            <person name="Wu L."/>
            <person name="Ma J."/>
        </authorList>
    </citation>
    <scope>NUCLEOTIDE SEQUENCE [LARGE SCALE GENOMIC DNA]</scope>
    <source>
        <strain evidence="12">JCM 17687</strain>
    </source>
</reference>
<dbReference type="PROSITE" id="PS51318">
    <property type="entry name" value="TAT"/>
    <property type="match status" value="1"/>
</dbReference>
<evidence type="ECO:0000256" key="8">
    <source>
        <dbReference type="ARBA" id="ARBA00048092"/>
    </source>
</evidence>